<reference evidence="1 2" key="1">
    <citation type="submission" date="2017-06" db="EMBL/GenBank/DDBJ databases">
        <title>Sequencing and comparative analysis of myxobacterial genomes.</title>
        <authorList>
            <person name="Rupp O."/>
            <person name="Goesmann A."/>
            <person name="Sogaard-Andersen L."/>
        </authorList>
    </citation>
    <scope>NUCLEOTIDE SEQUENCE [LARGE SCALE GENOMIC DNA]</scope>
    <source>
        <strain evidence="1 2">DSM 52655</strain>
    </source>
</reference>
<evidence type="ECO:0000313" key="2">
    <source>
        <dbReference type="Proteomes" id="UP000217257"/>
    </source>
</evidence>
<accession>A0A250J4J3</accession>
<protein>
    <recommendedName>
        <fullName evidence="3">Cysteinyl-tRNA synthetase</fullName>
    </recommendedName>
</protein>
<dbReference type="KEGG" id="cfus:CYFUS_003873"/>
<evidence type="ECO:0000313" key="1">
    <source>
        <dbReference type="EMBL" id="ATB38438.1"/>
    </source>
</evidence>
<name>A0A250J4J3_9BACT</name>
<dbReference type="AlphaFoldDB" id="A0A250J4J3"/>
<evidence type="ECO:0008006" key="3">
    <source>
        <dbReference type="Google" id="ProtNLM"/>
    </source>
</evidence>
<proteinExistence type="predicted"/>
<dbReference type="Proteomes" id="UP000217257">
    <property type="component" value="Chromosome"/>
</dbReference>
<sequence length="187" mass="20983">MSPPLPIEEGRLRFEFDARWQDAVKWDDSLAYRKGIGSLPDTKAVDILCRSKGRCVLIEVKDFRGHRIENKPRVASGALQQEVALKVRDTLAGVLGAARLNADGGYWQPYAKALVSSDDVYVVLWLEEDFAPPMGPGTQEQRWKTRLSTVLNVLKQRLHWLTPNVLVTSVREVSMLPGVQVSNLPHP</sequence>
<dbReference type="RefSeq" id="WP_157758532.1">
    <property type="nucleotide sequence ID" value="NZ_CP022098.1"/>
</dbReference>
<dbReference type="EMBL" id="CP022098">
    <property type="protein sequence ID" value="ATB38438.1"/>
    <property type="molecule type" value="Genomic_DNA"/>
</dbReference>
<organism evidence="1 2">
    <name type="scientific">Cystobacter fuscus</name>
    <dbReference type="NCBI Taxonomy" id="43"/>
    <lineage>
        <taxon>Bacteria</taxon>
        <taxon>Pseudomonadati</taxon>
        <taxon>Myxococcota</taxon>
        <taxon>Myxococcia</taxon>
        <taxon>Myxococcales</taxon>
        <taxon>Cystobacterineae</taxon>
        <taxon>Archangiaceae</taxon>
        <taxon>Cystobacter</taxon>
    </lineage>
</organism>
<gene>
    <name evidence="1" type="ORF">CYFUS_003873</name>
</gene>